<dbReference type="Proteomes" id="UP000027138">
    <property type="component" value="Unassembled WGS sequence"/>
</dbReference>
<name>A0A067L6Y8_JATCU</name>
<dbReference type="AlphaFoldDB" id="A0A067L6Y8"/>
<evidence type="ECO:0000313" key="3">
    <source>
        <dbReference type="Proteomes" id="UP000027138"/>
    </source>
</evidence>
<sequence length="178" mass="18688">MVKSTMGHLGSNGPTIVKHRTNGGIKKGKDDVVDLSEGLGKFLCVLEDEPSVHQRNIVPLIGSVQGVARSVTCLPSWPLGILVELVNGSQLPVDRGDRASDVIGHGSVVDGAFHASRDLTLGFDLVVGISGVGVDYVASGSSSRDDNEEHFSSGVAAGGTVLSRRHSHSRSRSPRQSR</sequence>
<feature type="region of interest" description="Disordered" evidence="1">
    <location>
        <begin position="139"/>
        <end position="178"/>
    </location>
</feature>
<feature type="compositionally biased region" description="Basic residues" evidence="1">
    <location>
        <begin position="163"/>
        <end position="178"/>
    </location>
</feature>
<reference evidence="2 3" key="1">
    <citation type="journal article" date="2014" name="PLoS ONE">
        <title>Global Analysis of Gene Expression Profiles in Physic Nut (Jatropha curcas L.) Seedlings Exposed to Salt Stress.</title>
        <authorList>
            <person name="Zhang L."/>
            <person name="Zhang C."/>
            <person name="Wu P."/>
            <person name="Chen Y."/>
            <person name="Li M."/>
            <person name="Jiang H."/>
            <person name="Wu G."/>
        </authorList>
    </citation>
    <scope>NUCLEOTIDE SEQUENCE [LARGE SCALE GENOMIC DNA]</scope>
    <source>
        <strain evidence="3">cv. GZQX0401</strain>
        <tissue evidence="2">Young leaves</tissue>
    </source>
</reference>
<evidence type="ECO:0000256" key="1">
    <source>
        <dbReference type="SAM" id="MobiDB-lite"/>
    </source>
</evidence>
<keyword evidence="3" id="KW-1185">Reference proteome</keyword>
<gene>
    <name evidence="2" type="ORF">JCGZ_25204</name>
</gene>
<evidence type="ECO:0000313" key="2">
    <source>
        <dbReference type="EMBL" id="KDP43018.1"/>
    </source>
</evidence>
<accession>A0A067L6Y8</accession>
<proteinExistence type="predicted"/>
<organism evidence="2 3">
    <name type="scientific">Jatropha curcas</name>
    <name type="common">Barbados nut</name>
    <dbReference type="NCBI Taxonomy" id="180498"/>
    <lineage>
        <taxon>Eukaryota</taxon>
        <taxon>Viridiplantae</taxon>
        <taxon>Streptophyta</taxon>
        <taxon>Embryophyta</taxon>
        <taxon>Tracheophyta</taxon>
        <taxon>Spermatophyta</taxon>
        <taxon>Magnoliopsida</taxon>
        <taxon>eudicotyledons</taxon>
        <taxon>Gunneridae</taxon>
        <taxon>Pentapetalae</taxon>
        <taxon>rosids</taxon>
        <taxon>fabids</taxon>
        <taxon>Malpighiales</taxon>
        <taxon>Euphorbiaceae</taxon>
        <taxon>Crotonoideae</taxon>
        <taxon>Jatropheae</taxon>
        <taxon>Jatropha</taxon>
    </lineage>
</organism>
<dbReference type="EMBL" id="KK914283">
    <property type="protein sequence ID" value="KDP43018.1"/>
    <property type="molecule type" value="Genomic_DNA"/>
</dbReference>
<feature type="region of interest" description="Disordered" evidence="1">
    <location>
        <begin position="1"/>
        <end position="23"/>
    </location>
</feature>
<protein>
    <submittedName>
        <fullName evidence="2">Uncharacterized protein</fullName>
    </submittedName>
</protein>